<dbReference type="GO" id="GO:0005829">
    <property type="term" value="C:cytosol"/>
    <property type="evidence" value="ECO:0007669"/>
    <property type="project" value="TreeGrafter"/>
</dbReference>
<dbReference type="EMBL" id="SJSO01000004">
    <property type="protein sequence ID" value="TCD28134.1"/>
    <property type="molecule type" value="Genomic_DNA"/>
</dbReference>
<organism evidence="4 5">
    <name type="scientific">Pedobacter psychrodurus</name>
    <dbReference type="NCBI Taxonomy" id="2530456"/>
    <lineage>
        <taxon>Bacteria</taxon>
        <taxon>Pseudomonadati</taxon>
        <taxon>Bacteroidota</taxon>
        <taxon>Sphingobacteriia</taxon>
        <taxon>Sphingobacteriales</taxon>
        <taxon>Sphingobacteriaceae</taxon>
        <taxon>Pedobacter</taxon>
    </lineage>
</organism>
<dbReference type="InterPro" id="IPR011006">
    <property type="entry name" value="CheY-like_superfamily"/>
</dbReference>
<dbReference type="Gene3D" id="2.40.50.1020">
    <property type="entry name" value="LytTr DNA-binding domain"/>
    <property type="match status" value="1"/>
</dbReference>
<evidence type="ECO:0000256" key="2">
    <source>
        <dbReference type="PROSITE-ProRule" id="PRU00169"/>
    </source>
</evidence>
<keyword evidence="5" id="KW-1185">Reference proteome</keyword>
<keyword evidence="2" id="KW-0597">Phosphoprotein</keyword>
<dbReference type="Proteomes" id="UP000293925">
    <property type="component" value="Unassembled WGS sequence"/>
</dbReference>
<evidence type="ECO:0000256" key="1">
    <source>
        <dbReference type="ARBA" id="ARBA00023125"/>
    </source>
</evidence>
<name>A0A4R0Q8P8_9SPHI</name>
<sequence>MSISCIAIDDDPHSLESLIAYMDKLPDLKLIQTFTEPLQALAEISVSNPVDIIFMDVEMPSLSGIELASLLRQKTKHLVFTTAHPRYAIDAFKVDADAYLLKPYSILHFAKTINNLYPTGKKEQHPFSIFDDHFFYIPLQGENGDLVRIDLDDLIAVEEMGEDIQFKTTKNAFLSSKSNFIKTLKMLKKNSAFIQVNPTVVIAKQHIKSVLGNKILLSGETSFTVSGAYIELFANFIKNNLLQEKPRPGTIM</sequence>
<accession>A0A4R0Q8P8</accession>
<protein>
    <submittedName>
        <fullName evidence="4">Response regulator transcription factor</fullName>
    </submittedName>
</protein>
<dbReference type="SMART" id="SM00448">
    <property type="entry name" value="REC"/>
    <property type="match status" value="1"/>
</dbReference>
<dbReference type="PANTHER" id="PTHR48111:SF17">
    <property type="entry name" value="TRANSCRIPTIONAL REGULATORY PROTEIN YPDB"/>
    <property type="match status" value="1"/>
</dbReference>
<proteinExistence type="predicted"/>
<keyword evidence="1" id="KW-0238">DNA-binding</keyword>
<dbReference type="RefSeq" id="WP_131528084.1">
    <property type="nucleotide sequence ID" value="NZ_SJSO01000004.1"/>
</dbReference>
<feature type="domain" description="Response regulatory" evidence="3">
    <location>
        <begin position="4"/>
        <end position="117"/>
    </location>
</feature>
<dbReference type="PROSITE" id="PS50110">
    <property type="entry name" value="RESPONSE_REGULATORY"/>
    <property type="match status" value="1"/>
</dbReference>
<reference evidence="4 5" key="1">
    <citation type="submission" date="2019-02" db="EMBL/GenBank/DDBJ databases">
        <title>Pedobacter sp. RP-3-21 sp. nov., isolated from Arctic soil.</title>
        <authorList>
            <person name="Dahal R.H."/>
        </authorList>
    </citation>
    <scope>NUCLEOTIDE SEQUENCE [LARGE SCALE GENOMIC DNA]</scope>
    <source>
        <strain evidence="4 5">RP-3-21</strain>
    </source>
</reference>
<dbReference type="SUPFAM" id="SSF52172">
    <property type="entry name" value="CheY-like"/>
    <property type="match status" value="1"/>
</dbReference>
<evidence type="ECO:0000313" key="5">
    <source>
        <dbReference type="Proteomes" id="UP000293925"/>
    </source>
</evidence>
<dbReference type="GO" id="GO:0006355">
    <property type="term" value="P:regulation of DNA-templated transcription"/>
    <property type="evidence" value="ECO:0007669"/>
    <property type="project" value="TreeGrafter"/>
</dbReference>
<dbReference type="InterPro" id="IPR001789">
    <property type="entry name" value="Sig_transdc_resp-reg_receiver"/>
</dbReference>
<feature type="modified residue" description="4-aspartylphosphate" evidence="2">
    <location>
        <position position="56"/>
    </location>
</feature>
<comment type="caution">
    <text evidence="4">The sequence shown here is derived from an EMBL/GenBank/DDBJ whole genome shotgun (WGS) entry which is preliminary data.</text>
</comment>
<dbReference type="GO" id="GO:0000976">
    <property type="term" value="F:transcription cis-regulatory region binding"/>
    <property type="evidence" value="ECO:0007669"/>
    <property type="project" value="TreeGrafter"/>
</dbReference>
<dbReference type="InterPro" id="IPR039420">
    <property type="entry name" value="WalR-like"/>
</dbReference>
<evidence type="ECO:0000313" key="4">
    <source>
        <dbReference type="EMBL" id="TCD28134.1"/>
    </source>
</evidence>
<dbReference type="OrthoDB" id="9787344at2"/>
<dbReference type="Pfam" id="PF00072">
    <property type="entry name" value="Response_reg"/>
    <property type="match status" value="1"/>
</dbReference>
<dbReference type="PANTHER" id="PTHR48111">
    <property type="entry name" value="REGULATOR OF RPOS"/>
    <property type="match status" value="1"/>
</dbReference>
<evidence type="ECO:0000259" key="3">
    <source>
        <dbReference type="PROSITE" id="PS50110"/>
    </source>
</evidence>
<dbReference type="GO" id="GO:0000156">
    <property type="term" value="F:phosphorelay response regulator activity"/>
    <property type="evidence" value="ECO:0007669"/>
    <property type="project" value="TreeGrafter"/>
</dbReference>
<dbReference type="Gene3D" id="3.40.50.2300">
    <property type="match status" value="1"/>
</dbReference>
<dbReference type="GO" id="GO:0032993">
    <property type="term" value="C:protein-DNA complex"/>
    <property type="evidence" value="ECO:0007669"/>
    <property type="project" value="TreeGrafter"/>
</dbReference>
<dbReference type="AlphaFoldDB" id="A0A4R0Q8P8"/>
<gene>
    <name evidence="4" type="ORF">EZ456_05415</name>
</gene>